<dbReference type="OrthoDB" id="1524907at2"/>
<reference evidence="3 4" key="1">
    <citation type="submission" date="2019-07" db="EMBL/GenBank/DDBJ databases">
        <title>Full genome sequence of Sphingomonas sp. 4R-6-7(HKS19).</title>
        <authorList>
            <person name="Im W.-T."/>
        </authorList>
    </citation>
    <scope>NUCLEOTIDE SEQUENCE [LARGE SCALE GENOMIC DNA]</scope>
    <source>
        <strain evidence="3 4">HKS19</strain>
    </source>
</reference>
<dbReference type="AlphaFoldDB" id="A0A5B8LKE7"/>
<proteinExistence type="predicted"/>
<dbReference type="EMBL" id="CP042306">
    <property type="protein sequence ID" value="QDZ08389.1"/>
    <property type="molecule type" value="Genomic_DNA"/>
</dbReference>
<gene>
    <name evidence="3" type="ORF">FPZ24_13675</name>
</gene>
<feature type="region of interest" description="Disordered" evidence="1">
    <location>
        <begin position="102"/>
        <end position="122"/>
    </location>
</feature>
<dbReference type="SUPFAM" id="SSF159894">
    <property type="entry name" value="YgaC/TfoX-N like"/>
    <property type="match status" value="1"/>
</dbReference>
<dbReference type="RefSeq" id="WP_146572868.1">
    <property type="nucleotide sequence ID" value="NZ_CP042306.1"/>
</dbReference>
<evidence type="ECO:0000259" key="2">
    <source>
        <dbReference type="Pfam" id="PF04993"/>
    </source>
</evidence>
<evidence type="ECO:0000256" key="1">
    <source>
        <dbReference type="SAM" id="MobiDB-lite"/>
    </source>
</evidence>
<dbReference type="InterPro" id="IPR007076">
    <property type="entry name" value="TfoX_N"/>
</dbReference>
<name>A0A5B8LKE7_9SPHN</name>
<protein>
    <submittedName>
        <fullName evidence="3">TfoX/Sxy family protein</fullName>
    </submittedName>
</protein>
<feature type="compositionally biased region" description="Basic residues" evidence="1">
    <location>
        <begin position="109"/>
        <end position="122"/>
    </location>
</feature>
<dbReference type="Gene3D" id="3.30.1460.30">
    <property type="entry name" value="YgaC/TfoX-N like chaperone"/>
    <property type="match status" value="1"/>
</dbReference>
<evidence type="ECO:0000313" key="3">
    <source>
        <dbReference type="EMBL" id="QDZ08389.1"/>
    </source>
</evidence>
<accession>A0A5B8LKE7</accession>
<organism evidence="3 4">
    <name type="scientific">Sphingomonas panacisoli</name>
    <dbReference type="NCBI Taxonomy" id="1813879"/>
    <lineage>
        <taxon>Bacteria</taxon>
        <taxon>Pseudomonadati</taxon>
        <taxon>Pseudomonadota</taxon>
        <taxon>Alphaproteobacteria</taxon>
        <taxon>Sphingomonadales</taxon>
        <taxon>Sphingomonadaceae</taxon>
        <taxon>Sphingomonas</taxon>
    </lineage>
</organism>
<dbReference type="Pfam" id="PF04993">
    <property type="entry name" value="TfoX_N"/>
    <property type="match status" value="1"/>
</dbReference>
<dbReference type="KEGG" id="spai:FPZ24_13675"/>
<dbReference type="Proteomes" id="UP000315673">
    <property type="component" value="Chromosome"/>
</dbReference>
<keyword evidence="4" id="KW-1185">Reference proteome</keyword>
<feature type="domain" description="TfoX N-terminal" evidence="2">
    <location>
        <begin position="14"/>
        <end position="104"/>
    </location>
</feature>
<evidence type="ECO:0000313" key="4">
    <source>
        <dbReference type="Proteomes" id="UP000315673"/>
    </source>
</evidence>
<sequence>MAADQGLIDWVAEAMEPVGTVTKRAMMGGATLYCDGIIFAIVSHDDVLWFKADAESDTLWDAAGCGRFTYDMGGKTGSMNYRRAPDDAYDDPDELRRWGLLGLDAGRRAPAKKPKKGPRRSR</sequence>